<reference evidence="1 2" key="1">
    <citation type="submission" date="2016-06" db="EMBL/GenBank/DDBJ databases">
        <authorList>
            <person name="Kjaerup R.B."/>
            <person name="Dalgaard T.S."/>
            <person name="Juul-Madsen H.R."/>
        </authorList>
    </citation>
    <scope>NUCLEOTIDE SEQUENCE [LARGE SCALE GENOMIC DNA]</scope>
</reference>
<accession>A0A1X7RD80</accession>
<dbReference type="Proteomes" id="UP000215127">
    <property type="component" value="Chromosome 1"/>
</dbReference>
<name>A0A1X7RD80_ZYMT9</name>
<dbReference type="AlphaFoldDB" id="A0A1X7RD80"/>
<evidence type="ECO:0000313" key="2">
    <source>
        <dbReference type="Proteomes" id="UP000215127"/>
    </source>
</evidence>
<organism evidence="1 2">
    <name type="scientific">Zymoseptoria tritici (strain ST99CH_3D7)</name>
    <dbReference type="NCBI Taxonomy" id="1276538"/>
    <lineage>
        <taxon>Eukaryota</taxon>
        <taxon>Fungi</taxon>
        <taxon>Dikarya</taxon>
        <taxon>Ascomycota</taxon>
        <taxon>Pezizomycotina</taxon>
        <taxon>Dothideomycetes</taxon>
        <taxon>Dothideomycetidae</taxon>
        <taxon>Mycosphaerellales</taxon>
        <taxon>Mycosphaerellaceae</taxon>
        <taxon>Zymoseptoria</taxon>
    </lineage>
</organism>
<proteinExistence type="predicted"/>
<evidence type="ECO:0000313" key="1">
    <source>
        <dbReference type="EMBL" id="SMQ45368.1"/>
    </source>
</evidence>
<keyword evidence="2" id="KW-1185">Reference proteome</keyword>
<dbReference type="EMBL" id="LT853692">
    <property type="protein sequence ID" value="SMQ45368.1"/>
    <property type="molecule type" value="Genomic_DNA"/>
</dbReference>
<protein>
    <submittedName>
        <fullName evidence="1">Uncharacterized protein</fullName>
    </submittedName>
</protein>
<sequence>MLMRSAFLQRNRNDRICLRVTTQRPNVMPVAMDPAIWHWNRCVFRPVVPKYPLGEEVHLSDQATANYHESADISQPYFNRANHDVPFQEHFVKVTCHRWR</sequence>
<gene>
    <name evidence="1" type="ORF">ZT3D7_G512</name>
</gene>